<dbReference type="GO" id="GO:0003700">
    <property type="term" value="F:DNA-binding transcription factor activity"/>
    <property type="evidence" value="ECO:0007669"/>
    <property type="project" value="TreeGrafter"/>
</dbReference>
<dbReference type="InterPro" id="IPR000843">
    <property type="entry name" value="HTH_LacI"/>
</dbReference>
<dbReference type="CDD" id="cd06267">
    <property type="entry name" value="PBP1_LacI_sugar_binding-like"/>
    <property type="match status" value="1"/>
</dbReference>
<dbReference type="EMBL" id="SJPR01000009">
    <property type="protein sequence ID" value="TWT92844.1"/>
    <property type="molecule type" value="Genomic_DNA"/>
</dbReference>
<dbReference type="InterPro" id="IPR028082">
    <property type="entry name" value="Peripla_BP_I"/>
</dbReference>
<dbReference type="GO" id="GO:0000976">
    <property type="term" value="F:transcription cis-regulatory region binding"/>
    <property type="evidence" value="ECO:0007669"/>
    <property type="project" value="TreeGrafter"/>
</dbReference>
<dbReference type="PANTHER" id="PTHR30146:SF138">
    <property type="entry name" value="TRANSCRIPTIONAL REGULATORY PROTEIN"/>
    <property type="match status" value="1"/>
</dbReference>
<gene>
    <name evidence="5" type="primary">ccpA_3</name>
    <name evidence="5" type="ORF">Pla108_39840</name>
</gene>
<dbReference type="RefSeq" id="WP_146446664.1">
    <property type="nucleotide sequence ID" value="NZ_SJPR01000009.1"/>
</dbReference>
<proteinExistence type="predicted"/>
<protein>
    <submittedName>
        <fullName evidence="5">Catabolite control protein A</fullName>
    </submittedName>
</protein>
<feature type="domain" description="HTH lacI-type" evidence="4">
    <location>
        <begin position="6"/>
        <end position="61"/>
    </location>
</feature>
<comment type="caution">
    <text evidence="5">The sequence shown here is derived from an EMBL/GenBank/DDBJ whole genome shotgun (WGS) entry which is preliminary data.</text>
</comment>
<keyword evidence="3" id="KW-0804">Transcription</keyword>
<evidence type="ECO:0000259" key="4">
    <source>
        <dbReference type="PROSITE" id="PS50932"/>
    </source>
</evidence>
<dbReference type="InterPro" id="IPR046335">
    <property type="entry name" value="LacI/GalR-like_sensor"/>
</dbReference>
<dbReference type="SMART" id="SM00354">
    <property type="entry name" value="HTH_LACI"/>
    <property type="match status" value="1"/>
</dbReference>
<evidence type="ECO:0000256" key="3">
    <source>
        <dbReference type="ARBA" id="ARBA00023163"/>
    </source>
</evidence>
<dbReference type="Gene3D" id="3.40.50.2300">
    <property type="match status" value="2"/>
</dbReference>
<evidence type="ECO:0000313" key="6">
    <source>
        <dbReference type="Proteomes" id="UP000317421"/>
    </source>
</evidence>
<dbReference type="CDD" id="cd01392">
    <property type="entry name" value="HTH_LacI"/>
    <property type="match status" value="1"/>
</dbReference>
<dbReference type="OrthoDB" id="269117at2"/>
<dbReference type="SUPFAM" id="SSF47413">
    <property type="entry name" value="lambda repressor-like DNA-binding domains"/>
    <property type="match status" value="1"/>
</dbReference>
<evidence type="ECO:0000256" key="2">
    <source>
        <dbReference type="ARBA" id="ARBA00023125"/>
    </source>
</evidence>
<dbReference type="Pfam" id="PF13377">
    <property type="entry name" value="Peripla_BP_3"/>
    <property type="match status" value="1"/>
</dbReference>
<dbReference type="Proteomes" id="UP000317421">
    <property type="component" value="Unassembled WGS sequence"/>
</dbReference>
<dbReference type="SUPFAM" id="SSF53822">
    <property type="entry name" value="Periplasmic binding protein-like I"/>
    <property type="match status" value="1"/>
</dbReference>
<dbReference type="AlphaFoldDB" id="A0A5C5ZZ57"/>
<evidence type="ECO:0000313" key="5">
    <source>
        <dbReference type="EMBL" id="TWT92844.1"/>
    </source>
</evidence>
<name>A0A5C5ZZ57_9BACT</name>
<reference evidence="5 6" key="1">
    <citation type="submission" date="2019-02" db="EMBL/GenBank/DDBJ databases">
        <title>Deep-cultivation of Planctomycetes and their phenomic and genomic characterization uncovers novel biology.</title>
        <authorList>
            <person name="Wiegand S."/>
            <person name="Jogler M."/>
            <person name="Boedeker C."/>
            <person name="Pinto D."/>
            <person name="Vollmers J."/>
            <person name="Rivas-Marin E."/>
            <person name="Kohn T."/>
            <person name="Peeters S.H."/>
            <person name="Heuer A."/>
            <person name="Rast P."/>
            <person name="Oberbeckmann S."/>
            <person name="Bunk B."/>
            <person name="Jeske O."/>
            <person name="Meyerdierks A."/>
            <person name="Storesund J.E."/>
            <person name="Kallscheuer N."/>
            <person name="Luecker S."/>
            <person name="Lage O.M."/>
            <person name="Pohl T."/>
            <person name="Merkel B.J."/>
            <person name="Hornburger P."/>
            <person name="Mueller R.-W."/>
            <person name="Bruemmer F."/>
            <person name="Labrenz M."/>
            <person name="Spormann A.M."/>
            <person name="Op Den Camp H."/>
            <person name="Overmann J."/>
            <person name="Amann R."/>
            <person name="Jetten M.S.M."/>
            <person name="Mascher T."/>
            <person name="Medema M.H."/>
            <person name="Devos D.P."/>
            <person name="Kaster A.-K."/>
            <person name="Ovreas L."/>
            <person name="Rohde M."/>
            <person name="Galperin M.Y."/>
            <person name="Jogler C."/>
        </authorList>
    </citation>
    <scope>NUCLEOTIDE SEQUENCE [LARGE SCALE GENOMIC DNA]</scope>
    <source>
        <strain evidence="5 6">Pla108</strain>
    </source>
</reference>
<keyword evidence="6" id="KW-1185">Reference proteome</keyword>
<keyword evidence="1" id="KW-0805">Transcription regulation</keyword>
<dbReference type="PROSITE" id="PS50932">
    <property type="entry name" value="HTH_LACI_2"/>
    <property type="match status" value="1"/>
</dbReference>
<dbReference type="Gene3D" id="1.10.260.40">
    <property type="entry name" value="lambda repressor-like DNA-binding domains"/>
    <property type="match status" value="1"/>
</dbReference>
<accession>A0A5C5ZZ57</accession>
<dbReference type="Pfam" id="PF00356">
    <property type="entry name" value="LacI"/>
    <property type="match status" value="1"/>
</dbReference>
<dbReference type="InterPro" id="IPR010982">
    <property type="entry name" value="Lambda_DNA-bd_dom_sf"/>
</dbReference>
<evidence type="ECO:0000256" key="1">
    <source>
        <dbReference type="ARBA" id="ARBA00023015"/>
    </source>
</evidence>
<sequence>MSKRVPRLKDVAEAANVSISAASRILRGEESRFGEETCQRVLEASRRLGWRPNLLVNGIQTGRTRTVGVMIPPYDSFWIAVLSGIHARFAEADFLPITVWIGDLEHMPQFEADEKRGLELINRLLDRRVDAFVLWPPIGMAYREHLPEFRDRAVPIVTIDHHPDQPLWDTVATNEQSATAMVAKHLLDLGHRRIAVISTRETPAQTWALERRKSFEAAIERGCPEAELRVWRLNAEGNNGAEVATQLLRSRLRPTAVFAATDHEAAYVYQAASKLGVRIPEDLSVVGFADLDFAATMSPPLTTVRQRAREIGDQAASLVLRRLSSDGDAGAGPFSNVRVDGDLILRDSTGPAAADAVE</sequence>
<organism evidence="5 6">
    <name type="scientific">Botrimarina colliarenosi</name>
    <dbReference type="NCBI Taxonomy" id="2528001"/>
    <lineage>
        <taxon>Bacteria</taxon>
        <taxon>Pseudomonadati</taxon>
        <taxon>Planctomycetota</taxon>
        <taxon>Planctomycetia</taxon>
        <taxon>Pirellulales</taxon>
        <taxon>Lacipirellulaceae</taxon>
        <taxon>Botrimarina</taxon>
    </lineage>
</organism>
<dbReference type="PANTHER" id="PTHR30146">
    <property type="entry name" value="LACI-RELATED TRANSCRIPTIONAL REPRESSOR"/>
    <property type="match status" value="1"/>
</dbReference>
<keyword evidence="2" id="KW-0238">DNA-binding</keyword>